<evidence type="ECO:0000256" key="3">
    <source>
        <dbReference type="PROSITE-ProRule" id="PRU00357"/>
    </source>
</evidence>
<evidence type="ECO:0000313" key="6">
    <source>
        <dbReference type="Proteomes" id="UP000036987"/>
    </source>
</evidence>
<dbReference type="Pfam" id="PF06203">
    <property type="entry name" value="CCT"/>
    <property type="match status" value="1"/>
</dbReference>
<dbReference type="GO" id="GO:0005634">
    <property type="term" value="C:nucleus"/>
    <property type="evidence" value="ECO:0007669"/>
    <property type="project" value="UniProtKB-SubCell"/>
</dbReference>
<proteinExistence type="predicted"/>
<protein>
    <recommendedName>
        <fullName evidence="4">CCT domain-containing protein</fullName>
    </recommendedName>
</protein>
<dbReference type="PROSITE" id="PS51017">
    <property type="entry name" value="CCT"/>
    <property type="match status" value="1"/>
</dbReference>
<keyword evidence="6" id="KW-1185">Reference proteome</keyword>
<name>A0A0K9NMW4_ZOSMR</name>
<comment type="caution">
    <text evidence="5">The sequence shown here is derived from an EMBL/GenBank/DDBJ whole genome shotgun (WGS) entry which is preliminary data.</text>
</comment>
<dbReference type="STRING" id="29655.A0A0K9NMW4"/>
<evidence type="ECO:0000256" key="2">
    <source>
        <dbReference type="ARBA" id="ARBA00023242"/>
    </source>
</evidence>
<evidence type="ECO:0000313" key="5">
    <source>
        <dbReference type="EMBL" id="KMZ57330.1"/>
    </source>
</evidence>
<sequence>MLCLKLDYEKILNAWSEKGSLYIHDDDYESQIVPQLHPIASEHTCWTAPENGACDGGERVEIGGRKERVLRYKEKRRLRLFSNRIRYQVRKINAEKRPRIKGRFVKRVDRV</sequence>
<comment type="subcellular location">
    <subcellularLocation>
        <location evidence="1 3">Nucleus</location>
    </subcellularLocation>
</comment>
<evidence type="ECO:0000259" key="4">
    <source>
        <dbReference type="PROSITE" id="PS51017"/>
    </source>
</evidence>
<dbReference type="OMA" id="PENGACD"/>
<gene>
    <name evidence="5" type="ORF">ZOSMA_87G00760</name>
</gene>
<feature type="domain" description="CCT" evidence="4">
    <location>
        <begin position="65"/>
        <end position="107"/>
    </location>
</feature>
<dbReference type="OrthoDB" id="153872at2759"/>
<keyword evidence="2 3" id="KW-0539">Nucleus</keyword>
<reference evidence="6" key="1">
    <citation type="journal article" date="2016" name="Nature">
        <title>The genome of the seagrass Zostera marina reveals angiosperm adaptation to the sea.</title>
        <authorList>
            <person name="Olsen J.L."/>
            <person name="Rouze P."/>
            <person name="Verhelst B."/>
            <person name="Lin Y.-C."/>
            <person name="Bayer T."/>
            <person name="Collen J."/>
            <person name="Dattolo E."/>
            <person name="De Paoli E."/>
            <person name="Dittami S."/>
            <person name="Maumus F."/>
            <person name="Michel G."/>
            <person name="Kersting A."/>
            <person name="Lauritano C."/>
            <person name="Lohaus R."/>
            <person name="Toepel M."/>
            <person name="Tonon T."/>
            <person name="Vanneste K."/>
            <person name="Amirebrahimi M."/>
            <person name="Brakel J."/>
            <person name="Bostroem C."/>
            <person name="Chovatia M."/>
            <person name="Grimwood J."/>
            <person name="Jenkins J.W."/>
            <person name="Jueterbock A."/>
            <person name="Mraz A."/>
            <person name="Stam W.T."/>
            <person name="Tice H."/>
            <person name="Bornberg-Bauer E."/>
            <person name="Green P.J."/>
            <person name="Pearson G.A."/>
            <person name="Procaccini G."/>
            <person name="Duarte C.M."/>
            <person name="Schmutz J."/>
            <person name="Reusch T.B.H."/>
            <person name="Van de Peer Y."/>
        </authorList>
    </citation>
    <scope>NUCLEOTIDE SEQUENCE [LARGE SCALE GENOMIC DNA]</scope>
    <source>
        <strain evidence="6">cv. Finnish</strain>
    </source>
</reference>
<dbReference type="PANTHER" id="PTHR31874">
    <property type="entry name" value="CCT MOTIF FAMILY PROTEIN, EXPRESSED"/>
    <property type="match status" value="1"/>
</dbReference>
<dbReference type="InterPro" id="IPR052453">
    <property type="entry name" value="CONSTANS-like_ZF"/>
</dbReference>
<dbReference type="InterPro" id="IPR010402">
    <property type="entry name" value="CCT_domain"/>
</dbReference>
<dbReference type="AlphaFoldDB" id="A0A0K9NMW4"/>
<dbReference type="EMBL" id="LFYR01002091">
    <property type="protein sequence ID" value="KMZ57330.1"/>
    <property type="molecule type" value="Genomic_DNA"/>
</dbReference>
<accession>A0A0K9NMW4</accession>
<dbReference type="PANTHER" id="PTHR31874:SF25">
    <property type="entry name" value="CCT MOTIF FAMILY PROTEIN"/>
    <property type="match status" value="1"/>
</dbReference>
<organism evidence="5 6">
    <name type="scientific">Zostera marina</name>
    <name type="common">Eelgrass</name>
    <dbReference type="NCBI Taxonomy" id="29655"/>
    <lineage>
        <taxon>Eukaryota</taxon>
        <taxon>Viridiplantae</taxon>
        <taxon>Streptophyta</taxon>
        <taxon>Embryophyta</taxon>
        <taxon>Tracheophyta</taxon>
        <taxon>Spermatophyta</taxon>
        <taxon>Magnoliopsida</taxon>
        <taxon>Liliopsida</taxon>
        <taxon>Zosteraceae</taxon>
        <taxon>Zostera</taxon>
    </lineage>
</organism>
<evidence type="ECO:0000256" key="1">
    <source>
        <dbReference type="ARBA" id="ARBA00004123"/>
    </source>
</evidence>
<dbReference type="Proteomes" id="UP000036987">
    <property type="component" value="Unassembled WGS sequence"/>
</dbReference>